<organism evidence="2 3">
    <name type="scientific">Syphacia muris</name>
    <dbReference type="NCBI Taxonomy" id="451379"/>
    <lineage>
        <taxon>Eukaryota</taxon>
        <taxon>Metazoa</taxon>
        <taxon>Ecdysozoa</taxon>
        <taxon>Nematoda</taxon>
        <taxon>Chromadorea</taxon>
        <taxon>Rhabditida</taxon>
        <taxon>Spirurina</taxon>
        <taxon>Oxyuridomorpha</taxon>
        <taxon>Oxyuroidea</taxon>
        <taxon>Oxyuridae</taxon>
        <taxon>Syphacia</taxon>
    </lineage>
</organism>
<evidence type="ECO:0000313" key="3">
    <source>
        <dbReference type="WBParaSite" id="SMUV_0000391601-mRNA-1"/>
    </source>
</evidence>
<dbReference type="SUPFAM" id="SSF56436">
    <property type="entry name" value="C-type lectin-like"/>
    <property type="match status" value="1"/>
</dbReference>
<name>A0A0N5AHQ7_9BILA</name>
<evidence type="ECO:0000256" key="1">
    <source>
        <dbReference type="SAM" id="Phobius"/>
    </source>
</evidence>
<proteinExistence type="predicted"/>
<keyword evidence="1" id="KW-0812">Transmembrane</keyword>
<sequence>MAFDLITRPCYGHFDSQKELEEAHLTVSYGDNIFCLHVIVQSDLTTFDETEGFCSRNYNGHLLYLRNWTEAEFIANRYMPQYFVGNSYLVLGIKNLSAKQEFVDGSTTRFIGEFDWIGRNLSETSNQCYLIEHRQRVYKPLFRQVKCTSAIFAIFVCKEVLASEGDRDMSTNSGWASAFKNRFFSVWIYVYGAVLVLLIISIIAWYWIRKNKRDDREVTVNLIYGFRRRSDEEIVEPRKSHISCFEMDLL</sequence>
<dbReference type="AlphaFoldDB" id="A0A0N5AHQ7"/>
<keyword evidence="1" id="KW-1133">Transmembrane helix</keyword>
<evidence type="ECO:0000313" key="2">
    <source>
        <dbReference type="Proteomes" id="UP000046393"/>
    </source>
</evidence>
<feature type="transmembrane region" description="Helical" evidence="1">
    <location>
        <begin position="186"/>
        <end position="208"/>
    </location>
</feature>
<dbReference type="Gene3D" id="3.10.100.10">
    <property type="entry name" value="Mannose-Binding Protein A, subunit A"/>
    <property type="match status" value="1"/>
</dbReference>
<dbReference type="InterPro" id="IPR016187">
    <property type="entry name" value="CTDL_fold"/>
</dbReference>
<reference evidence="3" key="1">
    <citation type="submission" date="2016-04" db="UniProtKB">
        <authorList>
            <consortium name="WormBaseParasite"/>
        </authorList>
    </citation>
    <scope>IDENTIFICATION</scope>
</reference>
<accession>A0A0N5AHQ7</accession>
<protein>
    <submittedName>
        <fullName evidence="3">C-type lectin domain-containing protein</fullName>
    </submittedName>
</protein>
<dbReference type="WBParaSite" id="SMUV_0000391601-mRNA-1">
    <property type="protein sequence ID" value="SMUV_0000391601-mRNA-1"/>
    <property type="gene ID" value="SMUV_0000391601"/>
</dbReference>
<dbReference type="InterPro" id="IPR016186">
    <property type="entry name" value="C-type_lectin-like/link_sf"/>
</dbReference>
<dbReference type="Proteomes" id="UP000046393">
    <property type="component" value="Unplaced"/>
</dbReference>
<keyword evidence="1" id="KW-0472">Membrane</keyword>
<keyword evidence="2" id="KW-1185">Reference proteome</keyword>